<comment type="caution">
    <text evidence="1">The sequence shown here is derived from an EMBL/GenBank/DDBJ whole genome shotgun (WGS) entry which is preliminary data.</text>
</comment>
<dbReference type="Proteomes" id="UP000539538">
    <property type="component" value="Unassembled WGS sequence"/>
</dbReference>
<keyword evidence="2" id="KW-1185">Reference proteome</keyword>
<dbReference type="EMBL" id="JACHOT010000001">
    <property type="protein sequence ID" value="MBB4648609.1"/>
    <property type="molecule type" value="Genomic_DNA"/>
</dbReference>
<proteinExistence type="predicted"/>
<dbReference type="RefSeq" id="WP_108607550.1">
    <property type="nucleotide sequence ID" value="NZ_BAAAVZ010000008.1"/>
</dbReference>
<gene>
    <name evidence="1" type="ORF">GGQ99_000331</name>
</gene>
<protein>
    <submittedName>
        <fullName evidence="1">Uncharacterized protein</fullName>
    </submittedName>
</protein>
<organism evidence="1 2">
    <name type="scientific">Aminobacter niigataensis</name>
    <dbReference type="NCBI Taxonomy" id="83265"/>
    <lineage>
        <taxon>Bacteria</taxon>
        <taxon>Pseudomonadati</taxon>
        <taxon>Pseudomonadota</taxon>
        <taxon>Alphaproteobacteria</taxon>
        <taxon>Hyphomicrobiales</taxon>
        <taxon>Phyllobacteriaceae</taxon>
        <taxon>Aminobacter</taxon>
    </lineage>
</organism>
<name>A0ABR6KVQ9_9HYPH</name>
<accession>A0ABR6KVQ9</accession>
<evidence type="ECO:0000313" key="1">
    <source>
        <dbReference type="EMBL" id="MBB4648609.1"/>
    </source>
</evidence>
<reference evidence="1 2" key="1">
    <citation type="submission" date="2020-08" db="EMBL/GenBank/DDBJ databases">
        <title>Genomic Encyclopedia of Type Strains, Phase IV (KMG-IV): sequencing the most valuable type-strain genomes for metagenomic binning, comparative biology and taxonomic classification.</title>
        <authorList>
            <person name="Goeker M."/>
        </authorList>
    </citation>
    <scope>NUCLEOTIDE SEQUENCE [LARGE SCALE GENOMIC DNA]</scope>
    <source>
        <strain evidence="1 2">DSM 7050</strain>
    </source>
</reference>
<sequence>MTKPLRINSPTLEPEDGEYLAQCQFALEPSLVKLLSIAEMAGWNRTHVVMAALTLCAELAELPEGPQALQ</sequence>
<evidence type="ECO:0000313" key="2">
    <source>
        <dbReference type="Proteomes" id="UP000539538"/>
    </source>
</evidence>